<evidence type="ECO:0000256" key="1">
    <source>
        <dbReference type="ARBA" id="ARBA00001947"/>
    </source>
</evidence>
<sequence>MKPLIIGVNVNEGTGRDPNPHVPFTPDEIAAVARDCERVGASLMHYHGRTPDGRADHTAATYAAIARRTHQTSSLLLAPSMANVPGYDAERRLSNLLPNQGDPETAADLLPVDMGCANMDLFDPGAGEYASDDRVFVNDVRTQRTFLERAPELGMRPYLASFNLGWTRAIIAHERAGRLMPPLIVAFVLGGEEFVAAHPTTWAGVRAHLDALPAGLEVEWLVSSHRGDVLAVADDVIAAGGHLLIGIGDHPHTGLGHPTTAELVERVAAIGRRHGRRPATAAAARRILGVPAHAHR</sequence>
<keyword evidence="6" id="KW-1185">Reference proteome</keyword>
<evidence type="ECO:0000256" key="3">
    <source>
        <dbReference type="ARBA" id="ARBA00022723"/>
    </source>
</evidence>
<gene>
    <name evidence="5" type="ORF">FXF65_37915</name>
</gene>
<keyword evidence="2" id="KW-0808">Transferase</keyword>
<name>A0A5D0TS69_9ACTN</name>
<dbReference type="OrthoDB" id="507754at2"/>
<dbReference type="PANTHER" id="PTHR37418:SF2">
    <property type="entry name" value="3-KETO-5-AMINOHEXANOATE CLEAVAGE ENZYME"/>
    <property type="match status" value="1"/>
</dbReference>
<proteinExistence type="predicted"/>
<dbReference type="Pfam" id="PF05853">
    <property type="entry name" value="BKACE"/>
    <property type="match status" value="1"/>
</dbReference>
<evidence type="ECO:0000313" key="6">
    <source>
        <dbReference type="Proteomes" id="UP000322634"/>
    </source>
</evidence>
<keyword evidence="3" id="KW-0479">Metal-binding</keyword>
<comment type="cofactor">
    <cofactor evidence="1">
        <name>Zn(2+)</name>
        <dbReference type="ChEBI" id="CHEBI:29105"/>
    </cofactor>
</comment>
<keyword evidence="4" id="KW-0862">Zinc</keyword>
<dbReference type="PANTHER" id="PTHR37418">
    <property type="entry name" value="3-KETO-5-AMINOHEXANOATE CLEAVAGE ENZYME-RELATED"/>
    <property type="match status" value="1"/>
</dbReference>
<dbReference type="AlphaFoldDB" id="A0A5D0TS69"/>
<organism evidence="5 6">
    <name type="scientific">Actinomadura syzygii</name>
    <dbReference type="NCBI Taxonomy" id="1427538"/>
    <lineage>
        <taxon>Bacteria</taxon>
        <taxon>Bacillati</taxon>
        <taxon>Actinomycetota</taxon>
        <taxon>Actinomycetes</taxon>
        <taxon>Streptosporangiales</taxon>
        <taxon>Thermomonosporaceae</taxon>
        <taxon>Actinomadura</taxon>
    </lineage>
</organism>
<dbReference type="InterPro" id="IPR008567">
    <property type="entry name" value="BKACE"/>
</dbReference>
<accession>A0A5D0TS69</accession>
<evidence type="ECO:0000256" key="4">
    <source>
        <dbReference type="ARBA" id="ARBA00022833"/>
    </source>
</evidence>
<dbReference type="Gene3D" id="3.20.20.70">
    <property type="entry name" value="Aldolase class I"/>
    <property type="match status" value="1"/>
</dbReference>
<dbReference type="EMBL" id="VSFF01000016">
    <property type="protein sequence ID" value="TYC08667.1"/>
    <property type="molecule type" value="Genomic_DNA"/>
</dbReference>
<evidence type="ECO:0000256" key="2">
    <source>
        <dbReference type="ARBA" id="ARBA00022679"/>
    </source>
</evidence>
<evidence type="ECO:0000313" key="5">
    <source>
        <dbReference type="EMBL" id="TYC08667.1"/>
    </source>
</evidence>
<dbReference type="GO" id="GO:0046872">
    <property type="term" value="F:metal ion binding"/>
    <property type="evidence" value="ECO:0007669"/>
    <property type="project" value="UniProtKB-KW"/>
</dbReference>
<comment type="caution">
    <text evidence="5">The sequence shown here is derived from an EMBL/GenBank/DDBJ whole genome shotgun (WGS) entry which is preliminary data.</text>
</comment>
<protein>
    <submittedName>
        <fullName evidence="5">3-keto-5-aminohexanoate cleavage protein</fullName>
    </submittedName>
</protein>
<reference evidence="5 6" key="1">
    <citation type="submission" date="2019-08" db="EMBL/GenBank/DDBJ databases">
        <title>Actinomadura sp. nov. CYP1-5 isolated from mountain soil.</title>
        <authorList>
            <person name="Songsumanus A."/>
            <person name="Kuncharoen N."/>
            <person name="Kudo T."/>
            <person name="Yuki M."/>
            <person name="Igarashi Y."/>
            <person name="Tanasupawat S."/>
        </authorList>
    </citation>
    <scope>NUCLEOTIDE SEQUENCE [LARGE SCALE GENOMIC DNA]</scope>
    <source>
        <strain evidence="5 6">GKU157</strain>
    </source>
</reference>
<dbReference type="RefSeq" id="WP_148355034.1">
    <property type="nucleotide sequence ID" value="NZ_JBHSBF010000002.1"/>
</dbReference>
<dbReference type="GO" id="GO:0043720">
    <property type="term" value="F:3-keto-5-aminohexanoate cleavage activity"/>
    <property type="evidence" value="ECO:0007669"/>
    <property type="project" value="InterPro"/>
</dbReference>
<dbReference type="Proteomes" id="UP000322634">
    <property type="component" value="Unassembled WGS sequence"/>
</dbReference>
<dbReference type="InterPro" id="IPR013785">
    <property type="entry name" value="Aldolase_TIM"/>
</dbReference>